<dbReference type="VEuPathDB" id="FungiDB:A1O9_00875"/>
<evidence type="ECO:0000256" key="6">
    <source>
        <dbReference type="SAM" id="Phobius"/>
    </source>
</evidence>
<proteinExistence type="inferred from homology"/>
<protein>
    <recommendedName>
        <fullName evidence="9">Cytochrome P450</fullName>
    </recommendedName>
</protein>
<evidence type="ECO:0000256" key="5">
    <source>
        <dbReference type="PIRSR" id="PIRSR602401-1"/>
    </source>
</evidence>
<dbReference type="SUPFAM" id="SSF48264">
    <property type="entry name" value="Cytochrome P450"/>
    <property type="match status" value="1"/>
</dbReference>
<evidence type="ECO:0000256" key="2">
    <source>
        <dbReference type="ARBA" id="ARBA00022723"/>
    </source>
</evidence>
<keyword evidence="6" id="KW-0812">Transmembrane</keyword>
<dbReference type="EMBL" id="AMGV01000001">
    <property type="protein sequence ID" value="KEF62901.1"/>
    <property type="molecule type" value="Genomic_DNA"/>
</dbReference>
<dbReference type="InterPro" id="IPR002401">
    <property type="entry name" value="Cyt_P450_E_grp-I"/>
</dbReference>
<dbReference type="PANTHER" id="PTHR46300">
    <property type="entry name" value="P450, PUTATIVE (EUROFUNG)-RELATED-RELATED"/>
    <property type="match status" value="1"/>
</dbReference>
<comment type="cofactor">
    <cofactor evidence="5">
        <name>heme</name>
        <dbReference type="ChEBI" id="CHEBI:30413"/>
    </cofactor>
</comment>
<comment type="similarity">
    <text evidence="1">Belongs to the cytochrome P450 family.</text>
</comment>
<keyword evidence="6" id="KW-1133">Transmembrane helix</keyword>
<dbReference type="InterPro" id="IPR036396">
    <property type="entry name" value="Cyt_P450_sf"/>
</dbReference>
<organism evidence="7 8">
    <name type="scientific">Exophiala aquamarina CBS 119918</name>
    <dbReference type="NCBI Taxonomy" id="1182545"/>
    <lineage>
        <taxon>Eukaryota</taxon>
        <taxon>Fungi</taxon>
        <taxon>Dikarya</taxon>
        <taxon>Ascomycota</taxon>
        <taxon>Pezizomycotina</taxon>
        <taxon>Eurotiomycetes</taxon>
        <taxon>Chaetothyriomycetidae</taxon>
        <taxon>Chaetothyriales</taxon>
        <taxon>Herpotrichiellaceae</taxon>
        <taxon>Exophiala</taxon>
    </lineage>
</organism>
<keyword evidence="4 5" id="KW-0408">Iron</keyword>
<evidence type="ECO:0000256" key="3">
    <source>
        <dbReference type="ARBA" id="ARBA00023002"/>
    </source>
</evidence>
<dbReference type="PANTHER" id="PTHR46300:SF12">
    <property type="entry name" value="P450, PUTATIVE (EUROFUNG)-RELATED"/>
    <property type="match status" value="1"/>
</dbReference>
<dbReference type="HOGENOM" id="CLU_001570_2_1_1"/>
<dbReference type="STRING" id="1182545.A0A072PSQ1"/>
<dbReference type="InterPro" id="IPR050364">
    <property type="entry name" value="Cytochrome_P450_fung"/>
</dbReference>
<dbReference type="AlphaFoldDB" id="A0A072PSQ1"/>
<keyword evidence="5" id="KW-0349">Heme</keyword>
<dbReference type="GO" id="GO:0016705">
    <property type="term" value="F:oxidoreductase activity, acting on paired donors, with incorporation or reduction of molecular oxygen"/>
    <property type="evidence" value="ECO:0007669"/>
    <property type="project" value="InterPro"/>
</dbReference>
<dbReference type="Pfam" id="PF00067">
    <property type="entry name" value="p450"/>
    <property type="match status" value="1"/>
</dbReference>
<dbReference type="InterPro" id="IPR001128">
    <property type="entry name" value="Cyt_P450"/>
</dbReference>
<dbReference type="GeneID" id="25275825"/>
<feature type="transmembrane region" description="Helical" evidence="6">
    <location>
        <begin position="6"/>
        <end position="24"/>
    </location>
</feature>
<keyword evidence="6" id="KW-0472">Membrane</keyword>
<dbReference type="Proteomes" id="UP000027920">
    <property type="component" value="Unassembled WGS sequence"/>
</dbReference>
<feature type="binding site" description="axial binding residue" evidence="5">
    <location>
        <position position="449"/>
    </location>
    <ligand>
        <name>heme</name>
        <dbReference type="ChEBI" id="CHEBI:30413"/>
    </ligand>
    <ligandPart>
        <name>Fe</name>
        <dbReference type="ChEBI" id="CHEBI:18248"/>
    </ligandPart>
</feature>
<sequence length="520" mass="59415">MALTTLLHLVASIGVLGCICHYIIQKIHFRAKYKFPNPVPGLPIVGNMLQVPKEDSRMYFAKLAKQYGEMYTLKLGTNRWVFLNSSRVVNDIMEKRASIYVSRQNLPMAGDIVSGGNRLLFLPHNELWKRERKIMHETLGPASKDRFAPSQDIETRTLLHDYLTRPEQWHHSHSRYSSSVIMNVVFGRRTKLGDKTVNDVVDLQEHFLKLLEPGASFIDAFPILMKTPIPQSWQPWRWWGDTEYRRTKKVFEIEMDRLLQHEKNGTASDCWMSQLIRSGKDKEFTRDQLLFMAGTLIEAGTDTTRISLNQLAAGSALFPDWIERARKELDAVCGSNAERLPVPEDAPSLPLIRAAAKESLRWNPSLGEIAHSLTQDDSYEGYHFPAGTNVTWNHWAIAMDPNEYPEPERFYPDRFLNEDLDKPTKGHFGFGVGEFAPYQGGYTSGRRVCAGYVVANRNLFLSISRLVYCFDFLPVEGHPIPVGKPFSTRIMNAPFQIKIRVRSPAHEALIRRECTSAAFD</sequence>
<evidence type="ECO:0000256" key="4">
    <source>
        <dbReference type="ARBA" id="ARBA00023004"/>
    </source>
</evidence>
<keyword evidence="8" id="KW-1185">Reference proteome</keyword>
<dbReference type="Gene3D" id="1.10.630.10">
    <property type="entry name" value="Cytochrome P450"/>
    <property type="match status" value="1"/>
</dbReference>
<name>A0A072PSQ1_9EURO</name>
<dbReference type="OrthoDB" id="1103324at2759"/>
<evidence type="ECO:0000313" key="7">
    <source>
        <dbReference type="EMBL" id="KEF62901.1"/>
    </source>
</evidence>
<dbReference type="GO" id="GO:0005506">
    <property type="term" value="F:iron ion binding"/>
    <property type="evidence" value="ECO:0007669"/>
    <property type="project" value="InterPro"/>
</dbReference>
<evidence type="ECO:0000313" key="8">
    <source>
        <dbReference type="Proteomes" id="UP000027920"/>
    </source>
</evidence>
<accession>A0A072PSQ1</accession>
<evidence type="ECO:0008006" key="9">
    <source>
        <dbReference type="Google" id="ProtNLM"/>
    </source>
</evidence>
<dbReference type="PRINTS" id="PR00463">
    <property type="entry name" value="EP450I"/>
</dbReference>
<dbReference type="CDD" id="cd11065">
    <property type="entry name" value="CYP64-like"/>
    <property type="match status" value="1"/>
</dbReference>
<comment type="caution">
    <text evidence="7">The sequence shown here is derived from an EMBL/GenBank/DDBJ whole genome shotgun (WGS) entry which is preliminary data.</text>
</comment>
<keyword evidence="2 5" id="KW-0479">Metal-binding</keyword>
<evidence type="ECO:0000256" key="1">
    <source>
        <dbReference type="ARBA" id="ARBA00010617"/>
    </source>
</evidence>
<dbReference type="RefSeq" id="XP_013265491.1">
    <property type="nucleotide sequence ID" value="XM_013410037.1"/>
</dbReference>
<dbReference type="GO" id="GO:0020037">
    <property type="term" value="F:heme binding"/>
    <property type="evidence" value="ECO:0007669"/>
    <property type="project" value="InterPro"/>
</dbReference>
<keyword evidence="3" id="KW-0560">Oxidoreductase</keyword>
<dbReference type="GO" id="GO:0004497">
    <property type="term" value="F:monooxygenase activity"/>
    <property type="evidence" value="ECO:0007669"/>
    <property type="project" value="InterPro"/>
</dbReference>
<gene>
    <name evidence="7" type="ORF">A1O9_00875</name>
</gene>
<reference evidence="7 8" key="1">
    <citation type="submission" date="2013-03" db="EMBL/GenBank/DDBJ databases">
        <title>The Genome Sequence of Exophiala aquamarina CBS 119918.</title>
        <authorList>
            <consortium name="The Broad Institute Genomics Platform"/>
            <person name="Cuomo C."/>
            <person name="de Hoog S."/>
            <person name="Gorbushina A."/>
            <person name="Walker B."/>
            <person name="Young S.K."/>
            <person name="Zeng Q."/>
            <person name="Gargeya S."/>
            <person name="Fitzgerald M."/>
            <person name="Haas B."/>
            <person name="Abouelleil A."/>
            <person name="Allen A.W."/>
            <person name="Alvarado L."/>
            <person name="Arachchi H.M."/>
            <person name="Berlin A.M."/>
            <person name="Chapman S.B."/>
            <person name="Gainer-Dewar J."/>
            <person name="Goldberg J."/>
            <person name="Griggs A."/>
            <person name="Gujja S."/>
            <person name="Hansen M."/>
            <person name="Howarth C."/>
            <person name="Imamovic A."/>
            <person name="Ireland A."/>
            <person name="Larimer J."/>
            <person name="McCowan C."/>
            <person name="Murphy C."/>
            <person name="Pearson M."/>
            <person name="Poon T.W."/>
            <person name="Priest M."/>
            <person name="Roberts A."/>
            <person name="Saif S."/>
            <person name="Shea T."/>
            <person name="Sisk P."/>
            <person name="Sykes S."/>
            <person name="Wortman J."/>
            <person name="Nusbaum C."/>
            <person name="Birren B."/>
        </authorList>
    </citation>
    <scope>NUCLEOTIDE SEQUENCE [LARGE SCALE GENOMIC DNA]</scope>
    <source>
        <strain evidence="7 8">CBS 119918</strain>
    </source>
</reference>